<dbReference type="AlphaFoldDB" id="A0AAG5DSZ9"/>
<dbReference type="Proteomes" id="UP000075880">
    <property type="component" value="Unassembled WGS sequence"/>
</dbReference>
<accession>A0AAG5DSZ9</accession>
<keyword evidence="2" id="KW-1185">Reference proteome</keyword>
<name>A0AAG5DSZ9_ANOAO</name>
<organism evidence="1 2">
    <name type="scientific">Anopheles atroparvus</name>
    <name type="common">European mosquito</name>
    <dbReference type="NCBI Taxonomy" id="41427"/>
    <lineage>
        <taxon>Eukaryota</taxon>
        <taxon>Metazoa</taxon>
        <taxon>Ecdysozoa</taxon>
        <taxon>Arthropoda</taxon>
        <taxon>Hexapoda</taxon>
        <taxon>Insecta</taxon>
        <taxon>Pterygota</taxon>
        <taxon>Neoptera</taxon>
        <taxon>Endopterygota</taxon>
        <taxon>Diptera</taxon>
        <taxon>Nematocera</taxon>
        <taxon>Culicoidea</taxon>
        <taxon>Culicidae</taxon>
        <taxon>Anophelinae</taxon>
        <taxon>Anopheles</taxon>
    </lineage>
</organism>
<proteinExistence type="predicted"/>
<evidence type="ECO:0000313" key="2">
    <source>
        <dbReference type="Proteomes" id="UP000075880"/>
    </source>
</evidence>
<evidence type="ECO:0000313" key="1">
    <source>
        <dbReference type="EnsemblMetazoa" id="ENSAATROPP013909"/>
    </source>
</evidence>
<sequence length="124" mass="13514">CISACIFSSLSTSEVFSVSQNVGVTVCSFSRCGCIGNGVCLSLLVLVIDRIFTINAWFSGQSLEFYFKDFSCSDAKVILDRASAPTLYFPGTYSTSTSNSSRPNLILINFDVGFFILNKKTRGQ</sequence>
<protein>
    <submittedName>
        <fullName evidence="1">Uncharacterized protein</fullName>
    </submittedName>
</protein>
<reference evidence="1" key="1">
    <citation type="submission" date="2024-04" db="UniProtKB">
        <authorList>
            <consortium name="EnsemblMetazoa"/>
        </authorList>
    </citation>
    <scope>IDENTIFICATION</scope>
    <source>
        <strain evidence="1">EBRO</strain>
    </source>
</reference>
<dbReference type="EnsemblMetazoa" id="ENSAATROPT015760">
    <property type="protein sequence ID" value="ENSAATROPP013909"/>
    <property type="gene ID" value="ENSAATROPG012880"/>
</dbReference>